<protein>
    <recommendedName>
        <fullName evidence="2">BAG domain-containing protein</fullName>
    </recommendedName>
</protein>
<evidence type="ECO:0000313" key="4">
    <source>
        <dbReference type="Proteomes" id="UP001320420"/>
    </source>
</evidence>
<dbReference type="EMBL" id="JAKJXP020000161">
    <property type="protein sequence ID" value="KAK7740853.1"/>
    <property type="molecule type" value="Genomic_DNA"/>
</dbReference>
<feature type="domain" description="BAG" evidence="2">
    <location>
        <begin position="261"/>
        <end position="325"/>
    </location>
</feature>
<evidence type="ECO:0000259" key="2">
    <source>
        <dbReference type="PROSITE" id="PS51035"/>
    </source>
</evidence>
<organism evidence="3 4">
    <name type="scientific">Diatrype stigma</name>
    <dbReference type="NCBI Taxonomy" id="117547"/>
    <lineage>
        <taxon>Eukaryota</taxon>
        <taxon>Fungi</taxon>
        <taxon>Dikarya</taxon>
        <taxon>Ascomycota</taxon>
        <taxon>Pezizomycotina</taxon>
        <taxon>Sordariomycetes</taxon>
        <taxon>Xylariomycetidae</taxon>
        <taxon>Xylariales</taxon>
        <taxon>Diatrypaceae</taxon>
        <taxon>Diatrype</taxon>
    </lineage>
</organism>
<dbReference type="Gene3D" id="1.20.58.120">
    <property type="entry name" value="BAG domain"/>
    <property type="match status" value="1"/>
</dbReference>
<dbReference type="Proteomes" id="UP001320420">
    <property type="component" value="Unassembled WGS sequence"/>
</dbReference>
<dbReference type="PROSITE" id="PS51035">
    <property type="entry name" value="BAG"/>
    <property type="match status" value="1"/>
</dbReference>
<proteinExistence type="predicted"/>
<dbReference type="InterPro" id="IPR036533">
    <property type="entry name" value="BAG_dom_sf"/>
</dbReference>
<dbReference type="InterPro" id="IPR029071">
    <property type="entry name" value="Ubiquitin-like_domsf"/>
</dbReference>
<keyword evidence="4" id="KW-1185">Reference proteome</keyword>
<gene>
    <name evidence="3" type="ORF">SLS62_010998</name>
</gene>
<feature type="region of interest" description="Disordered" evidence="1">
    <location>
        <begin position="1"/>
        <end position="64"/>
    </location>
</feature>
<comment type="caution">
    <text evidence="3">The sequence shown here is derived from an EMBL/GenBank/DDBJ whole genome shotgun (WGS) entry which is preliminary data.</text>
</comment>
<feature type="compositionally biased region" description="Low complexity" evidence="1">
    <location>
        <begin position="162"/>
        <end position="175"/>
    </location>
</feature>
<dbReference type="InterPro" id="IPR003103">
    <property type="entry name" value="BAG_domain"/>
</dbReference>
<dbReference type="SUPFAM" id="SSF54236">
    <property type="entry name" value="Ubiquitin-like"/>
    <property type="match status" value="1"/>
</dbReference>
<feature type="region of interest" description="Disordered" evidence="1">
    <location>
        <begin position="149"/>
        <end position="240"/>
    </location>
</feature>
<feature type="compositionally biased region" description="Basic residues" evidence="1">
    <location>
        <begin position="176"/>
        <end position="191"/>
    </location>
</feature>
<feature type="compositionally biased region" description="Basic and acidic residues" evidence="1">
    <location>
        <begin position="42"/>
        <end position="57"/>
    </location>
</feature>
<name>A0AAN9U6W1_9PEZI</name>
<dbReference type="GO" id="GO:0051087">
    <property type="term" value="F:protein-folding chaperone binding"/>
    <property type="evidence" value="ECO:0007669"/>
    <property type="project" value="InterPro"/>
</dbReference>
<accession>A0AAN9U6W1</accession>
<dbReference type="SUPFAM" id="SSF63491">
    <property type="entry name" value="BAG domain"/>
    <property type="match status" value="1"/>
</dbReference>
<dbReference type="SMART" id="SM00264">
    <property type="entry name" value="BAG"/>
    <property type="match status" value="1"/>
</dbReference>
<evidence type="ECO:0000256" key="1">
    <source>
        <dbReference type="SAM" id="MobiDB-lite"/>
    </source>
</evidence>
<dbReference type="Pfam" id="PF02179">
    <property type="entry name" value="BAG"/>
    <property type="match status" value="1"/>
</dbReference>
<evidence type="ECO:0000313" key="3">
    <source>
        <dbReference type="EMBL" id="KAK7740853.1"/>
    </source>
</evidence>
<dbReference type="AlphaFoldDB" id="A0AAN9U6W1"/>
<reference evidence="3 4" key="1">
    <citation type="submission" date="2024-02" db="EMBL/GenBank/DDBJ databases">
        <title>De novo assembly and annotation of 12 fungi associated with fruit tree decline syndrome in Ontario, Canada.</title>
        <authorList>
            <person name="Sulman M."/>
            <person name="Ellouze W."/>
            <person name="Ilyukhin E."/>
        </authorList>
    </citation>
    <scope>NUCLEOTIDE SEQUENCE [LARGE SCALE GENOMIC DNA]</scope>
    <source>
        <strain evidence="3 4">M11/M66-122</strain>
    </source>
</reference>
<sequence length="328" mass="37356">MSRYSGGWISTRDGISPYSSQTDDQGIPQVTDEDYSYITSEDLERSTPRTYEPDNRHAPPPIDDEEDDILMIKHAKASYPVLFPAYSIGDGKVYVQDVLDRIALIMKLSDRRKRRVKMLYKGRHLKVQDKPIRDYGVKNNSELLLMMPEGKLSDEEEEDGRSSGSDSGEEVVVAAKARKNKKTKGKKKRRKEQAPQRESAPYLHVPDREKDNSASGRSPPSDEKSRHPSRMPSPAVPLGPLEKLDAISEHFETQMLPICRDFIAKPPTDAKKREDEHRKISETVMQHVLLKLDEVETGGDPEIRARRKELVTRVQGILKHVDESKARF</sequence>